<comment type="caution">
    <text evidence="1">The sequence shown here is derived from an EMBL/GenBank/DDBJ whole genome shotgun (WGS) entry which is preliminary data.</text>
</comment>
<proteinExistence type="predicted"/>
<sequence>MCLPIAEIANIVDEETLRPAEAASTGFLRAFLLRRKIGAMSLEDLRGMPMDEPRAGSG</sequence>
<reference evidence="2" key="1">
    <citation type="journal article" date="2019" name="Int. J. Syst. Evol. Microbiol.">
        <title>The Global Catalogue of Microorganisms (GCM) 10K type strain sequencing project: providing services to taxonomists for standard genome sequencing and annotation.</title>
        <authorList>
            <consortium name="The Broad Institute Genomics Platform"/>
            <consortium name="The Broad Institute Genome Sequencing Center for Infectious Disease"/>
            <person name="Wu L."/>
            <person name="Ma J."/>
        </authorList>
    </citation>
    <scope>NUCLEOTIDE SEQUENCE [LARGE SCALE GENOMIC DNA]</scope>
    <source>
        <strain evidence="2">NBRC 102520</strain>
    </source>
</reference>
<dbReference type="Proteomes" id="UP001156905">
    <property type="component" value="Unassembled WGS sequence"/>
</dbReference>
<organism evidence="1 2">
    <name type="scientific">Bradyrhizobium iriomotense</name>
    <dbReference type="NCBI Taxonomy" id="441950"/>
    <lineage>
        <taxon>Bacteria</taxon>
        <taxon>Pseudomonadati</taxon>
        <taxon>Pseudomonadota</taxon>
        <taxon>Alphaproteobacteria</taxon>
        <taxon>Hyphomicrobiales</taxon>
        <taxon>Nitrobacteraceae</taxon>
        <taxon>Bradyrhizobium</taxon>
    </lineage>
</organism>
<gene>
    <name evidence="1" type="ORF">GCM10007857_84000</name>
</gene>
<name>A0ABQ6BHJ4_9BRAD</name>
<keyword evidence="2" id="KW-1185">Reference proteome</keyword>
<evidence type="ECO:0000313" key="2">
    <source>
        <dbReference type="Proteomes" id="UP001156905"/>
    </source>
</evidence>
<accession>A0ABQ6BHJ4</accession>
<evidence type="ECO:0000313" key="1">
    <source>
        <dbReference type="EMBL" id="GLR91682.1"/>
    </source>
</evidence>
<protein>
    <submittedName>
        <fullName evidence="1">Uncharacterized protein</fullName>
    </submittedName>
</protein>
<dbReference type="EMBL" id="BSOW01000053">
    <property type="protein sequence ID" value="GLR91682.1"/>
    <property type="molecule type" value="Genomic_DNA"/>
</dbReference>